<feature type="domain" description="Reverse transcriptase Ty1/copia-type" evidence="1">
    <location>
        <begin position="11"/>
        <end position="121"/>
    </location>
</feature>
<comment type="caution">
    <text evidence="2">The sequence shown here is derived from an EMBL/GenBank/DDBJ whole genome shotgun (WGS) entry which is preliminary data.</text>
</comment>
<evidence type="ECO:0000313" key="2">
    <source>
        <dbReference type="EMBL" id="KAL0406053.1"/>
    </source>
</evidence>
<dbReference type="InterPro" id="IPR013103">
    <property type="entry name" value="RVT_2"/>
</dbReference>
<proteinExistence type="predicted"/>
<protein>
    <submittedName>
        <fullName evidence="2">Retrovirus-related Pol polyprotein from transposon RE2</fullName>
    </submittedName>
</protein>
<sequence length="124" mass="14210">MEELRALDKNGIWELTSLPPTKKSIRSRWVFKLKFNPDESIDKYKARLVAKGHNQIEGVDYFDSFSPVAMFVIVRVFMPIAASKFWPLFRLGINNAFLYGYLDEEVYIDPLEGYIAAQPGQCAG</sequence>
<gene>
    <name evidence="2" type="ORF">Slati_3919200</name>
</gene>
<reference evidence="2" key="2">
    <citation type="journal article" date="2024" name="Plant">
        <title>Genomic evolution and insights into agronomic trait innovations of Sesamum species.</title>
        <authorList>
            <person name="Miao H."/>
            <person name="Wang L."/>
            <person name="Qu L."/>
            <person name="Liu H."/>
            <person name="Sun Y."/>
            <person name="Le M."/>
            <person name="Wang Q."/>
            <person name="Wei S."/>
            <person name="Zheng Y."/>
            <person name="Lin W."/>
            <person name="Duan Y."/>
            <person name="Cao H."/>
            <person name="Xiong S."/>
            <person name="Wang X."/>
            <person name="Wei L."/>
            <person name="Li C."/>
            <person name="Ma Q."/>
            <person name="Ju M."/>
            <person name="Zhao R."/>
            <person name="Li G."/>
            <person name="Mu C."/>
            <person name="Tian Q."/>
            <person name="Mei H."/>
            <person name="Zhang T."/>
            <person name="Gao T."/>
            <person name="Zhang H."/>
        </authorList>
    </citation>
    <scope>NUCLEOTIDE SEQUENCE</scope>
    <source>
        <strain evidence="2">KEN1</strain>
    </source>
</reference>
<accession>A0AAW2TPB4</accession>
<dbReference type="EMBL" id="JACGWN010000014">
    <property type="protein sequence ID" value="KAL0406053.1"/>
    <property type="molecule type" value="Genomic_DNA"/>
</dbReference>
<name>A0AAW2TPB4_9LAMI</name>
<organism evidence="2">
    <name type="scientific">Sesamum latifolium</name>
    <dbReference type="NCBI Taxonomy" id="2727402"/>
    <lineage>
        <taxon>Eukaryota</taxon>
        <taxon>Viridiplantae</taxon>
        <taxon>Streptophyta</taxon>
        <taxon>Embryophyta</taxon>
        <taxon>Tracheophyta</taxon>
        <taxon>Spermatophyta</taxon>
        <taxon>Magnoliopsida</taxon>
        <taxon>eudicotyledons</taxon>
        <taxon>Gunneridae</taxon>
        <taxon>Pentapetalae</taxon>
        <taxon>asterids</taxon>
        <taxon>lamiids</taxon>
        <taxon>Lamiales</taxon>
        <taxon>Pedaliaceae</taxon>
        <taxon>Sesamum</taxon>
    </lineage>
</organism>
<evidence type="ECO:0000259" key="1">
    <source>
        <dbReference type="Pfam" id="PF07727"/>
    </source>
</evidence>
<dbReference type="AlphaFoldDB" id="A0AAW2TPB4"/>
<dbReference type="Pfam" id="PF07727">
    <property type="entry name" value="RVT_2"/>
    <property type="match status" value="1"/>
</dbReference>
<reference evidence="2" key="1">
    <citation type="submission" date="2020-06" db="EMBL/GenBank/DDBJ databases">
        <authorList>
            <person name="Li T."/>
            <person name="Hu X."/>
            <person name="Zhang T."/>
            <person name="Song X."/>
            <person name="Zhang H."/>
            <person name="Dai N."/>
            <person name="Sheng W."/>
            <person name="Hou X."/>
            <person name="Wei L."/>
        </authorList>
    </citation>
    <scope>NUCLEOTIDE SEQUENCE</scope>
    <source>
        <strain evidence="2">KEN1</strain>
        <tissue evidence="2">Leaf</tissue>
    </source>
</reference>